<dbReference type="SUPFAM" id="SSF49482">
    <property type="entry name" value="Aromatic compound dioxygenase"/>
    <property type="match status" value="1"/>
</dbReference>
<dbReference type="PANTHER" id="PTHR33711:SF9">
    <property type="entry name" value="PROTOCATECHUATE 3,4-DIOXYGENASE ALPHA CHAIN"/>
    <property type="match status" value="1"/>
</dbReference>
<name>A0A553CLU4_9FLAO</name>
<dbReference type="InterPro" id="IPR012786">
    <property type="entry name" value="Protocat_dOase_a"/>
</dbReference>
<dbReference type="InterPro" id="IPR050770">
    <property type="entry name" value="Intradiol_RC_Dioxygenase"/>
</dbReference>
<dbReference type="EMBL" id="VJZR01000005">
    <property type="protein sequence ID" value="TRX21365.1"/>
    <property type="molecule type" value="Genomic_DNA"/>
</dbReference>
<keyword evidence="1" id="KW-0560">Oxidoreductase</keyword>
<sequence>MNTTKTQTPSQTVGPYFGYGLTSEQYLYDFKSLITNKITILDSNSDYITIKGKIFDGENNPISDAMIELWQNDGHNRFFGRFGTGTDAENHFVFQTIKPKSVENQAPFVTLIVFMRGQLIHSYTRVYFSDEEVLNAQDTVLNAIPAERRNTIIAQKKAGCYEFNIYMQGENETVFFAV</sequence>
<dbReference type="EC" id="1.13.11.3" evidence="1"/>
<keyword evidence="1" id="KW-0223">Dioxygenase</keyword>
<dbReference type="GO" id="GO:0005506">
    <property type="term" value="F:iron ion binding"/>
    <property type="evidence" value="ECO:0007669"/>
    <property type="project" value="InterPro"/>
</dbReference>
<accession>A0A553CLU4</accession>
<comment type="caution">
    <text evidence="1">The sequence shown here is derived from an EMBL/GenBank/DDBJ whole genome shotgun (WGS) entry which is preliminary data.</text>
</comment>
<dbReference type="Gene3D" id="2.60.130.10">
    <property type="entry name" value="Aromatic compound dioxygenase"/>
    <property type="match status" value="1"/>
</dbReference>
<gene>
    <name evidence="1" type="primary">pcaG</name>
    <name evidence="1" type="ORF">FNW17_08410</name>
</gene>
<dbReference type="RefSeq" id="WP_143389172.1">
    <property type="nucleotide sequence ID" value="NZ_VJZQ01000001.1"/>
</dbReference>
<protein>
    <submittedName>
        <fullName evidence="1">Protocatechuate 3,4-dioxygenase subunit alpha</fullName>
        <ecNumber evidence="1">1.13.11.3</ecNumber>
    </submittedName>
</protein>
<dbReference type="InterPro" id="IPR015889">
    <property type="entry name" value="Intradiol_dOase_core"/>
</dbReference>
<organism evidence="1 2">
    <name type="scientific">Flavobacterium franklandianum</name>
    <dbReference type="NCBI Taxonomy" id="2594430"/>
    <lineage>
        <taxon>Bacteria</taxon>
        <taxon>Pseudomonadati</taxon>
        <taxon>Bacteroidota</taxon>
        <taxon>Flavobacteriia</taxon>
        <taxon>Flavobacteriales</taxon>
        <taxon>Flavobacteriaceae</taxon>
        <taxon>Flavobacterium</taxon>
    </lineage>
</organism>
<dbReference type="NCBIfam" id="TIGR02423">
    <property type="entry name" value="protocat_alph"/>
    <property type="match status" value="1"/>
</dbReference>
<evidence type="ECO:0000313" key="2">
    <source>
        <dbReference type="Proteomes" id="UP000318585"/>
    </source>
</evidence>
<dbReference type="GO" id="GO:0018578">
    <property type="term" value="F:protocatechuate 3,4-dioxygenase activity"/>
    <property type="evidence" value="ECO:0007669"/>
    <property type="project" value="UniProtKB-EC"/>
</dbReference>
<dbReference type="AlphaFoldDB" id="A0A553CLU4"/>
<proteinExistence type="predicted"/>
<reference evidence="1 2" key="1">
    <citation type="submission" date="2019-07" db="EMBL/GenBank/DDBJ databases">
        <title>Novel species of Flavobacterium.</title>
        <authorList>
            <person name="Liu Q."/>
            <person name="Xin Y.-H."/>
        </authorList>
    </citation>
    <scope>NUCLEOTIDE SEQUENCE [LARGE SCALE GENOMIC DNA]</scope>
    <source>
        <strain evidence="1 2">LB3P56</strain>
    </source>
</reference>
<evidence type="ECO:0000313" key="1">
    <source>
        <dbReference type="EMBL" id="TRX21365.1"/>
    </source>
</evidence>
<dbReference type="OrthoDB" id="9805815at2"/>
<keyword evidence="2" id="KW-1185">Reference proteome</keyword>
<dbReference type="Proteomes" id="UP000318585">
    <property type="component" value="Unassembled WGS sequence"/>
</dbReference>
<dbReference type="PANTHER" id="PTHR33711">
    <property type="entry name" value="DIOXYGENASE, PUTATIVE (AFU_ORTHOLOGUE AFUA_2G02910)-RELATED"/>
    <property type="match status" value="1"/>
</dbReference>